<accession>A0ABY4D0F3</accession>
<evidence type="ECO:0000313" key="4">
    <source>
        <dbReference type="Proteomes" id="UP000831113"/>
    </source>
</evidence>
<evidence type="ECO:0000259" key="2">
    <source>
        <dbReference type="Pfam" id="PF19783"/>
    </source>
</evidence>
<dbReference type="InterPro" id="IPR046235">
    <property type="entry name" value="DUF6268"/>
</dbReference>
<organism evidence="3 4">
    <name type="scientific">Hymenobacter tibetensis</name>
    <dbReference type="NCBI Taxonomy" id="497967"/>
    <lineage>
        <taxon>Bacteria</taxon>
        <taxon>Pseudomonadati</taxon>
        <taxon>Bacteroidota</taxon>
        <taxon>Cytophagia</taxon>
        <taxon>Cytophagales</taxon>
        <taxon>Hymenobacteraceae</taxon>
        <taxon>Hymenobacter</taxon>
    </lineage>
</organism>
<evidence type="ECO:0000256" key="1">
    <source>
        <dbReference type="SAM" id="SignalP"/>
    </source>
</evidence>
<dbReference type="RefSeq" id="WP_243797996.1">
    <property type="nucleotide sequence ID" value="NZ_CP094669.1"/>
</dbReference>
<feature type="domain" description="DUF6268" evidence="2">
    <location>
        <begin position="156"/>
        <end position="280"/>
    </location>
</feature>
<sequence length="382" mass="43386">MFLPIAFRGRMVRNSVFTAFSCGLLATTAMAQVTPASPTPVFPAPASSDTATVITNQEFATPSVVNQGPTKGIIFHYERMPRFGVTSRAQVANLPDYSADAEKNARLVIKGYVPMLNHPHLKLILGINYEREEFEFKNTPTSYELYDNIEDKALKTLGAQLAVIRPVNTVNWYIFRIKGELSGDYTSSELNVKDYLRVSSEFLYGWKRSPEFSWGVGVQLGYTFGRFSPYPALLYNRTFNSRWGIEAIFPARVAARYNVSPRSILTAGYTVDGFNYIIKLKEPLVRRLSNGQPEPGIVPLRTLELRETEVKFRGRWERELYDFIWLGVEGGYRYNYAFDAFDKTNDDREKIIDSNFEWAPYASLEIFIVPTKGLLGLFGVGR</sequence>
<dbReference type="EMBL" id="CP094669">
    <property type="protein sequence ID" value="UOG74546.1"/>
    <property type="molecule type" value="Genomic_DNA"/>
</dbReference>
<evidence type="ECO:0000313" key="3">
    <source>
        <dbReference type="EMBL" id="UOG74546.1"/>
    </source>
</evidence>
<dbReference type="Proteomes" id="UP000831113">
    <property type="component" value="Chromosome"/>
</dbReference>
<protein>
    <submittedName>
        <fullName evidence="3">DUF6268 family outer membrane beta-barrel protein</fullName>
    </submittedName>
</protein>
<feature type="chain" id="PRO_5046446628" evidence="1">
    <location>
        <begin position="32"/>
        <end position="382"/>
    </location>
</feature>
<reference evidence="3 4" key="1">
    <citation type="submission" date="2022-03" db="EMBL/GenBank/DDBJ databases">
        <title>Hymenobactersp. isolated from the air.</title>
        <authorList>
            <person name="Won M."/>
            <person name="Kwon S.-W."/>
        </authorList>
    </citation>
    <scope>NUCLEOTIDE SEQUENCE [LARGE SCALE GENOMIC DNA]</scope>
    <source>
        <strain evidence="3 4">KACC 21982</strain>
    </source>
</reference>
<proteinExistence type="predicted"/>
<dbReference type="Pfam" id="PF19783">
    <property type="entry name" value="DUF6268"/>
    <property type="match status" value="1"/>
</dbReference>
<gene>
    <name evidence="3" type="ORF">MTX78_20805</name>
</gene>
<feature type="signal peptide" evidence="1">
    <location>
        <begin position="1"/>
        <end position="31"/>
    </location>
</feature>
<keyword evidence="1" id="KW-0732">Signal</keyword>
<name>A0ABY4D0F3_9BACT</name>
<keyword evidence="4" id="KW-1185">Reference proteome</keyword>